<sequence>MLCLNCKVAMTVSACGLAAMLLGGQASYAQNYTIKDLGVLGTTRFSIPHSINQNGLVVGESDWVGGGAGKAFLYQNGVMSDLSTAGSLKSIAYSINTTGQIVGYIEDSSGNTHPTLWQNGSAVTLNYPGFAQAINYAGAIAGIYVDSGNINHASLWTPTSPNGVTGSVRSITTGNGSANAVNHFYQVAGSFSVGSATHAFLWDATHGLKDLGDIGGFGQAYATGVSYSGSVTGSFVGPVGGGNTGFHAFVWKPTSANGVTGSVQDLGIGQAASINSSGQIVGVSSNAAALWQNGVLTNLNTAIPAGSGWTLYEADAISDVGQIVGAGSLNGGMSHAFLLTPTH</sequence>
<protein>
    <submittedName>
        <fullName evidence="1">Uncharacterized protein</fullName>
    </submittedName>
</protein>
<name>A0A402D095_9BACT</name>
<dbReference type="AlphaFoldDB" id="A0A402D095"/>
<proteinExistence type="predicted"/>
<dbReference type="KEGG" id="ccot:CCAX7_57930"/>
<accession>A0A402D095</accession>
<gene>
    <name evidence="1" type="ORF">CCAX7_57930</name>
</gene>
<dbReference type="InterPro" id="IPR014262">
    <property type="entry name" value="HAF_rpt"/>
</dbReference>
<dbReference type="Proteomes" id="UP000287394">
    <property type="component" value="Chromosome"/>
</dbReference>
<dbReference type="EMBL" id="AP025739">
    <property type="protein sequence ID" value="BDI33742.1"/>
    <property type="molecule type" value="Genomic_DNA"/>
</dbReference>
<evidence type="ECO:0000313" key="2">
    <source>
        <dbReference type="Proteomes" id="UP000287394"/>
    </source>
</evidence>
<organism evidence="1 2">
    <name type="scientific">Capsulimonas corticalis</name>
    <dbReference type="NCBI Taxonomy" id="2219043"/>
    <lineage>
        <taxon>Bacteria</taxon>
        <taxon>Bacillati</taxon>
        <taxon>Armatimonadota</taxon>
        <taxon>Armatimonadia</taxon>
        <taxon>Capsulimonadales</taxon>
        <taxon>Capsulimonadaceae</taxon>
        <taxon>Capsulimonas</taxon>
    </lineage>
</organism>
<reference evidence="1 2" key="1">
    <citation type="journal article" date="2019" name="Int. J. Syst. Evol. Microbiol.">
        <title>Capsulimonas corticalis gen. nov., sp. nov., an aerobic capsulated bacterium, of a novel bacterial order, Capsulimonadales ord. nov., of the class Armatimonadia of the phylum Armatimonadetes.</title>
        <authorList>
            <person name="Li J."/>
            <person name="Kudo C."/>
            <person name="Tonouchi A."/>
        </authorList>
    </citation>
    <scope>NUCLEOTIDE SEQUENCE [LARGE SCALE GENOMIC DNA]</scope>
    <source>
        <strain evidence="1 2">AX-7</strain>
    </source>
</reference>
<keyword evidence="2" id="KW-1185">Reference proteome</keyword>
<evidence type="ECO:0000313" key="1">
    <source>
        <dbReference type="EMBL" id="BDI33742.1"/>
    </source>
</evidence>
<dbReference type="NCBIfam" id="TIGR02913">
    <property type="entry name" value="HAF_rpt"/>
    <property type="match status" value="2"/>
</dbReference>